<gene>
    <name evidence="2" type="ORF">PHLCEN_2v5165</name>
</gene>
<feature type="compositionally biased region" description="Basic and acidic residues" evidence="1">
    <location>
        <begin position="227"/>
        <end position="238"/>
    </location>
</feature>
<dbReference type="Proteomes" id="UP000186601">
    <property type="component" value="Unassembled WGS sequence"/>
</dbReference>
<dbReference type="OrthoDB" id="2537432at2759"/>
<protein>
    <submittedName>
        <fullName evidence="2">Uncharacterized protein</fullName>
    </submittedName>
</protein>
<evidence type="ECO:0000313" key="2">
    <source>
        <dbReference type="EMBL" id="PSR87348.1"/>
    </source>
</evidence>
<sequence length="344" mass="36148">MPSMERSPSSSSGRNSLSPLSKRVSYLGAKFERVFGGGGGTSDKVSDDESVAGTESDNITLADALEEKRNSISRGREAFKSTGRGGVGNIHASPNVASPDPEDYSPSRGREVEEVEEDRAKSSGRGGVGNIRSRSRARAASIIPEGHPQTASIVLENAATKAAYEKLVIDDATNATFVHSTGRGGAGNISDTRSRSRGPHRLFGGDSPRVHSTGRGGAGNIQPGSPRETDTVDSREDAQLYGPFSEDGIHSTGRGGIANLTDVQSPPPESIPPHAPHEIESSGRGGRGNIRSRSLTRDASNSRSASRDRIARIWQKVTHQPPAGANIQEEAPTTNGVGGQEKPE</sequence>
<feature type="region of interest" description="Disordered" evidence="1">
    <location>
        <begin position="176"/>
        <end position="344"/>
    </location>
</feature>
<dbReference type="PANTHER" id="PTHR34693:SF1">
    <property type="entry name" value="PROTEIN PAR32"/>
    <property type="match status" value="1"/>
</dbReference>
<dbReference type="AlphaFoldDB" id="A0A2R6P8R0"/>
<dbReference type="Pfam" id="PF12223">
    <property type="entry name" value="DUF3602"/>
    <property type="match status" value="2"/>
</dbReference>
<proteinExistence type="predicted"/>
<dbReference type="InterPro" id="IPR053203">
    <property type="entry name" value="Cisplatin_resist-associated"/>
</dbReference>
<evidence type="ECO:0000256" key="1">
    <source>
        <dbReference type="SAM" id="MobiDB-lite"/>
    </source>
</evidence>
<feature type="compositionally biased region" description="Low complexity" evidence="1">
    <location>
        <begin position="289"/>
        <end position="304"/>
    </location>
</feature>
<dbReference type="InterPro" id="IPR022024">
    <property type="entry name" value="DUF3602"/>
</dbReference>
<evidence type="ECO:0000313" key="3">
    <source>
        <dbReference type="Proteomes" id="UP000186601"/>
    </source>
</evidence>
<feature type="region of interest" description="Disordered" evidence="1">
    <location>
        <begin position="33"/>
        <end position="151"/>
    </location>
</feature>
<feature type="compositionally biased region" description="Pro residues" evidence="1">
    <location>
        <begin position="265"/>
        <end position="274"/>
    </location>
</feature>
<organism evidence="2 3">
    <name type="scientific">Hermanssonia centrifuga</name>
    <dbReference type="NCBI Taxonomy" id="98765"/>
    <lineage>
        <taxon>Eukaryota</taxon>
        <taxon>Fungi</taxon>
        <taxon>Dikarya</taxon>
        <taxon>Basidiomycota</taxon>
        <taxon>Agaricomycotina</taxon>
        <taxon>Agaricomycetes</taxon>
        <taxon>Polyporales</taxon>
        <taxon>Meruliaceae</taxon>
        <taxon>Hermanssonia</taxon>
    </lineage>
</organism>
<name>A0A2R6P8R0_9APHY</name>
<comment type="caution">
    <text evidence="2">The sequence shown here is derived from an EMBL/GenBank/DDBJ whole genome shotgun (WGS) entry which is preliminary data.</text>
</comment>
<dbReference type="STRING" id="98765.A0A2R6P8R0"/>
<reference evidence="2 3" key="1">
    <citation type="submission" date="2018-02" db="EMBL/GenBank/DDBJ databases">
        <title>Genome sequence of the basidiomycete white-rot fungus Phlebia centrifuga.</title>
        <authorList>
            <person name="Granchi Z."/>
            <person name="Peng M."/>
            <person name="de Vries R.P."/>
            <person name="Hilden K."/>
            <person name="Makela M.R."/>
            <person name="Grigoriev I."/>
            <person name="Riley R."/>
        </authorList>
    </citation>
    <scope>NUCLEOTIDE SEQUENCE [LARGE SCALE GENOMIC DNA]</scope>
    <source>
        <strain evidence="2 3">FBCC195</strain>
    </source>
</reference>
<dbReference type="EMBL" id="MLYV02000514">
    <property type="protein sequence ID" value="PSR87348.1"/>
    <property type="molecule type" value="Genomic_DNA"/>
</dbReference>
<feature type="compositionally biased region" description="Basic and acidic residues" evidence="1">
    <location>
        <begin position="65"/>
        <end position="79"/>
    </location>
</feature>
<dbReference type="PANTHER" id="PTHR34693">
    <property type="entry name" value="PROTEIN PAR32"/>
    <property type="match status" value="1"/>
</dbReference>
<accession>A0A2R6P8R0</accession>
<feature type="region of interest" description="Disordered" evidence="1">
    <location>
        <begin position="1"/>
        <end position="20"/>
    </location>
</feature>
<keyword evidence="3" id="KW-1185">Reference proteome</keyword>